<keyword evidence="5" id="KW-0472">Membrane</keyword>
<dbReference type="EMBL" id="GL377602">
    <property type="protein sequence ID" value="EFJ20530.1"/>
    <property type="molecule type" value="Genomic_DNA"/>
</dbReference>
<dbReference type="InParanoid" id="D8S532"/>
<keyword evidence="2 6" id="KW-0732">Signal</keyword>
<dbReference type="SMART" id="SM00499">
    <property type="entry name" value="AAI"/>
    <property type="match status" value="1"/>
</dbReference>
<evidence type="ECO:0000256" key="2">
    <source>
        <dbReference type="ARBA" id="ARBA00022729"/>
    </source>
</evidence>
<dbReference type="OrthoDB" id="690947at2759"/>
<protein>
    <recommendedName>
        <fullName evidence="7">Bifunctional inhibitor/plant lipid transfer protein/seed storage helical domain-containing protein</fullName>
    </recommendedName>
</protein>
<keyword evidence="3" id="KW-1015">Disulfide bond</keyword>
<keyword evidence="5" id="KW-1133">Transmembrane helix</keyword>
<dbReference type="Pfam" id="PF14368">
    <property type="entry name" value="LTP_2"/>
    <property type="match status" value="1"/>
</dbReference>
<dbReference type="Gene3D" id="1.10.110.10">
    <property type="entry name" value="Plant lipid-transfer and hydrophobic proteins"/>
    <property type="match status" value="1"/>
</dbReference>
<feature type="domain" description="Bifunctional inhibitor/plant lipid transfer protein/seed storage helical" evidence="7">
    <location>
        <begin position="32"/>
        <end position="109"/>
    </location>
</feature>
<sequence>MASPSSSSARVSLLVLLLPLVVHLVLGEDKQCTARLARIQPCITYIEGKRDLPGSRCCRGLHYIYQHSPVCLCELLSSTGGVTSTPGINITNAVMLPTHCKLDSNTSACPTLLEQNSAGRSGKLFRMEKVIKMYWFFFFFCFVFLCQISLLLSPR</sequence>
<evidence type="ECO:0000256" key="6">
    <source>
        <dbReference type="SAM" id="SignalP"/>
    </source>
</evidence>
<evidence type="ECO:0000256" key="1">
    <source>
        <dbReference type="ARBA" id="ARBA00009748"/>
    </source>
</evidence>
<evidence type="ECO:0000313" key="9">
    <source>
        <dbReference type="Proteomes" id="UP000001514"/>
    </source>
</evidence>
<keyword evidence="4" id="KW-0325">Glycoprotein</keyword>
<proteinExistence type="inferred from homology"/>
<dbReference type="CDD" id="cd00010">
    <property type="entry name" value="AAI_LTSS"/>
    <property type="match status" value="1"/>
</dbReference>
<comment type="similarity">
    <text evidence="1">Belongs to the plant LTP family.</text>
</comment>
<keyword evidence="5" id="KW-0812">Transmembrane</keyword>
<dbReference type="Gramene" id="EFJ20530">
    <property type="protein sequence ID" value="EFJ20530"/>
    <property type="gene ID" value="SELMODRAFT_443870"/>
</dbReference>
<evidence type="ECO:0000256" key="5">
    <source>
        <dbReference type="SAM" id="Phobius"/>
    </source>
</evidence>
<dbReference type="SUPFAM" id="SSF47699">
    <property type="entry name" value="Bifunctional inhibitor/lipid-transfer protein/seed storage 2S albumin"/>
    <property type="match status" value="1"/>
</dbReference>
<dbReference type="Proteomes" id="UP000001514">
    <property type="component" value="Unassembled WGS sequence"/>
</dbReference>
<feature type="transmembrane region" description="Helical" evidence="5">
    <location>
        <begin position="133"/>
        <end position="152"/>
    </location>
</feature>
<organism evidence="9">
    <name type="scientific">Selaginella moellendorffii</name>
    <name type="common">Spikemoss</name>
    <dbReference type="NCBI Taxonomy" id="88036"/>
    <lineage>
        <taxon>Eukaryota</taxon>
        <taxon>Viridiplantae</taxon>
        <taxon>Streptophyta</taxon>
        <taxon>Embryophyta</taxon>
        <taxon>Tracheophyta</taxon>
        <taxon>Lycopodiopsida</taxon>
        <taxon>Selaginellales</taxon>
        <taxon>Selaginellaceae</taxon>
        <taxon>Selaginella</taxon>
    </lineage>
</organism>
<dbReference type="OMA" id="DTSCINQ"/>
<evidence type="ECO:0000256" key="4">
    <source>
        <dbReference type="ARBA" id="ARBA00023180"/>
    </source>
</evidence>
<name>D8S532_SELML</name>
<keyword evidence="9" id="KW-1185">Reference proteome</keyword>
<feature type="chain" id="PRO_5003122413" description="Bifunctional inhibitor/plant lipid transfer protein/seed storage helical domain-containing protein" evidence="6">
    <location>
        <begin position="28"/>
        <end position="155"/>
    </location>
</feature>
<reference evidence="8 9" key="1">
    <citation type="journal article" date="2011" name="Science">
        <title>The Selaginella genome identifies genetic changes associated with the evolution of vascular plants.</title>
        <authorList>
            <person name="Banks J.A."/>
            <person name="Nishiyama T."/>
            <person name="Hasebe M."/>
            <person name="Bowman J.L."/>
            <person name="Gribskov M."/>
            <person name="dePamphilis C."/>
            <person name="Albert V.A."/>
            <person name="Aono N."/>
            <person name="Aoyama T."/>
            <person name="Ambrose B.A."/>
            <person name="Ashton N.W."/>
            <person name="Axtell M.J."/>
            <person name="Barker E."/>
            <person name="Barker M.S."/>
            <person name="Bennetzen J.L."/>
            <person name="Bonawitz N.D."/>
            <person name="Chapple C."/>
            <person name="Cheng C."/>
            <person name="Correa L.G."/>
            <person name="Dacre M."/>
            <person name="DeBarry J."/>
            <person name="Dreyer I."/>
            <person name="Elias M."/>
            <person name="Engstrom E.M."/>
            <person name="Estelle M."/>
            <person name="Feng L."/>
            <person name="Finet C."/>
            <person name="Floyd S.K."/>
            <person name="Frommer W.B."/>
            <person name="Fujita T."/>
            <person name="Gramzow L."/>
            <person name="Gutensohn M."/>
            <person name="Harholt J."/>
            <person name="Hattori M."/>
            <person name="Heyl A."/>
            <person name="Hirai T."/>
            <person name="Hiwatashi Y."/>
            <person name="Ishikawa M."/>
            <person name="Iwata M."/>
            <person name="Karol K.G."/>
            <person name="Koehler B."/>
            <person name="Kolukisaoglu U."/>
            <person name="Kubo M."/>
            <person name="Kurata T."/>
            <person name="Lalonde S."/>
            <person name="Li K."/>
            <person name="Li Y."/>
            <person name="Litt A."/>
            <person name="Lyons E."/>
            <person name="Manning G."/>
            <person name="Maruyama T."/>
            <person name="Michael T.P."/>
            <person name="Mikami K."/>
            <person name="Miyazaki S."/>
            <person name="Morinaga S."/>
            <person name="Murata T."/>
            <person name="Mueller-Roeber B."/>
            <person name="Nelson D.R."/>
            <person name="Obara M."/>
            <person name="Oguri Y."/>
            <person name="Olmstead R.G."/>
            <person name="Onodera N."/>
            <person name="Petersen B.L."/>
            <person name="Pils B."/>
            <person name="Prigge M."/>
            <person name="Rensing S.A."/>
            <person name="Riano-Pachon D.M."/>
            <person name="Roberts A.W."/>
            <person name="Sato Y."/>
            <person name="Scheller H.V."/>
            <person name="Schulz B."/>
            <person name="Schulz C."/>
            <person name="Shakirov E.V."/>
            <person name="Shibagaki N."/>
            <person name="Shinohara N."/>
            <person name="Shippen D.E."/>
            <person name="Soerensen I."/>
            <person name="Sotooka R."/>
            <person name="Sugimoto N."/>
            <person name="Sugita M."/>
            <person name="Sumikawa N."/>
            <person name="Tanurdzic M."/>
            <person name="Theissen G."/>
            <person name="Ulvskov P."/>
            <person name="Wakazuki S."/>
            <person name="Weng J.K."/>
            <person name="Willats W.W."/>
            <person name="Wipf D."/>
            <person name="Wolf P.G."/>
            <person name="Yang L."/>
            <person name="Zimmer A.D."/>
            <person name="Zhu Q."/>
            <person name="Mitros T."/>
            <person name="Hellsten U."/>
            <person name="Loque D."/>
            <person name="Otillar R."/>
            <person name="Salamov A."/>
            <person name="Schmutz J."/>
            <person name="Shapiro H."/>
            <person name="Lindquist E."/>
            <person name="Lucas S."/>
            <person name="Rokhsar D."/>
            <person name="Grigoriev I.V."/>
        </authorList>
    </citation>
    <scope>NUCLEOTIDE SEQUENCE [LARGE SCALE GENOMIC DNA]</scope>
</reference>
<dbReference type="KEGG" id="smo:SELMODRAFT_443870"/>
<evidence type="ECO:0000313" key="8">
    <source>
        <dbReference type="EMBL" id="EFJ20530.1"/>
    </source>
</evidence>
<evidence type="ECO:0000259" key="7">
    <source>
        <dbReference type="SMART" id="SM00499"/>
    </source>
</evidence>
<dbReference type="PANTHER" id="PTHR33044">
    <property type="entry name" value="BIFUNCTIONAL INHIBITOR/LIPID-TRANSFER PROTEIN/SEED STORAGE 2S ALBUMIN SUPERFAMILY PROTEIN-RELATED"/>
    <property type="match status" value="1"/>
</dbReference>
<dbReference type="InterPro" id="IPR043325">
    <property type="entry name" value="LTSS"/>
</dbReference>
<evidence type="ECO:0000256" key="3">
    <source>
        <dbReference type="ARBA" id="ARBA00023157"/>
    </source>
</evidence>
<accession>D8S532</accession>
<gene>
    <name evidence="8" type="ORF">SELMODRAFT_443870</name>
</gene>
<dbReference type="AlphaFoldDB" id="D8S532"/>
<dbReference type="HOGENOM" id="CLU_1698510_0_0_1"/>
<dbReference type="InterPro" id="IPR016140">
    <property type="entry name" value="Bifunc_inhib/LTP/seed_store"/>
</dbReference>
<dbReference type="InterPro" id="IPR036312">
    <property type="entry name" value="Bifun_inhib/LTP/seed_sf"/>
</dbReference>
<feature type="signal peptide" evidence="6">
    <location>
        <begin position="1"/>
        <end position="27"/>
    </location>
</feature>